<dbReference type="InterPro" id="IPR027619">
    <property type="entry name" value="C-S_lyase_PatB-like"/>
</dbReference>
<sequence>MKKSDLDRVYDRSGTQCIKWEHLPPDAPEGALPLWVADMDFPCAQPILDALHERIEQKIFGYTEYDTPACKGAVTGWFRRRFGWEIDPAHIFFSPAVIPAMAYFIDALTAPGDGVLIQRPVYYPFTNIILGGGRRVVNNPLRYRGGAYEMDFGDLERKLADPGTKGMILCSPHNPVGRVWSEEELREVVRLCSRYGRWILADEIHCDLVRREERHHPILKVCPEYADHIVVCTAPTKSFNLAGLQVSNIIIPGAAFQEVWRRQAEARFAISTDNPLGFAAMAAAYNRCEDWLDTVNEYIDDNIRFAREYLEKRLPKAVMVKAQGTYLIWVDLRAYCADSKRLRELMVRRAGVVLDEGDIFGKEGSGFERINAACPRCVLAGCLERMAGALNEGSLLISSS</sequence>
<protein>
    <recommendedName>
        <fullName evidence="2">cysteine-S-conjugate beta-lyase</fullName>
        <ecNumber evidence="2">4.4.1.13</ecNumber>
    </recommendedName>
</protein>
<evidence type="ECO:0000256" key="2">
    <source>
        <dbReference type="ARBA" id="ARBA00012224"/>
    </source>
</evidence>
<comment type="cofactor">
    <cofactor evidence="1">
        <name>pyridoxal 5'-phosphate</name>
        <dbReference type="ChEBI" id="CHEBI:597326"/>
    </cofactor>
</comment>
<evidence type="ECO:0000313" key="7">
    <source>
        <dbReference type="EMBL" id="TCL41884.1"/>
    </source>
</evidence>
<keyword evidence="3" id="KW-0663">Pyridoxal phosphate</keyword>
<name>A0A9X8UHR7_9FIRM</name>
<keyword evidence="4" id="KW-0456">Lyase</keyword>
<proteinExistence type="inferred from homology"/>
<dbReference type="GO" id="GO:0030170">
    <property type="term" value="F:pyridoxal phosphate binding"/>
    <property type="evidence" value="ECO:0007669"/>
    <property type="project" value="InterPro"/>
</dbReference>
<organism evidence="7 8">
    <name type="scientific">Harryflintia acetispora</name>
    <dbReference type="NCBI Taxonomy" id="1849041"/>
    <lineage>
        <taxon>Bacteria</taxon>
        <taxon>Bacillati</taxon>
        <taxon>Bacillota</taxon>
        <taxon>Clostridia</taxon>
        <taxon>Eubacteriales</taxon>
        <taxon>Oscillospiraceae</taxon>
        <taxon>Harryflintia</taxon>
    </lineage>
</organism>
<dbReference type="InterPro" id="IPR051798">
    <property type="entry name" value="Class-II_PLP-Dep_Aminotrans"/>
</dbReference>
<dbReference type="Gene3D" id="3.40.640.10">
    <property type="entry name" value="Type I PLP-dependent aspartate aminotransferase-like (Major domain)"/>
    <property type="match status" value="1"/>
</dbReference>
<gene>
    <name evidence="7" type="ORF">EDD78_11254</name>
</gene>
<dbReference type="InterPro" id="IPR015421">
    <property type="entry name" value="PyrdxlP-dep_Trfase_major"/>
</dbReference>
<dbReference type="RefSeq" id="WP_132085109.1">
    <property type="nucleotide sequence ID" value="NZ_SLUK01000012.1"/>
</dbReference>
<evidence type="ECO:0000259" key="6">
    <source>
        <dbReference type="Pfam" id="PF00155"/>
    </source>
</evidence>
<dbReference type="Gene3D" id="3.90.1150.10">
    <property type="entry name" value="Aspartate Aminotransferase, domain 1"/>
    <property type="match status" value="1"/>
</dbReference>
<dbReference type="CDD" id="cd00609">
    <property type="entry name" value="AAT_like"/>
    <property type="match status" value="1"/>
</dbReference>
<dbReference type="PANTHER" id="PTHR43525">
    <property type="entry name" value="PROTEIN MALY"/>
    <property type="match status" value="1"/>
</dbReference>
<evidence type="ECO:0000256" key="5">
    <source>
        <dbReference type="ARBA" id="ARBA00037974"/>
    </source>
</evidence>
<comment type="caution">
    <text evidence="7">The sequence shown here is derived from an EMBL/GenBank/DDBJ whole genome shotgun (WGS) entry which is preliminary data.</text>
</comment>
<reference evidence="7 8" key="1">
    <citation type="submission" date="2019-03" db="EMBL/GenBank/DDBJ databases">
        <title>Genomic Encyclopedia of Type Strains, Phase IV (KMG-IV): sequencing the most valuable type-strain genomes for metagenomic binning, comparative biology and taxonomic classification.</title>
        <authorList>
            <person name="Goeker M."/>
        </authorList>
    </citation>
    <scope>NUCLEOTIDE SEQUENCE [LARGE SCALE GENOMIC DNA]</scope>
    <source>
        <strain evidence="7 8">DSM 100433</strain>
    </source>
</reference>
<dbReference type="InterPro" id="IPR015424">
    <property type="entry name" value="PyrdxlP-dep_Trfase"/>
</dbReference>
<dbReference type="InterPro" id="IPR015422">
    <property type="entry name" value="PyrdxlP-dep_Trfase_small"/>
</dbReference>
<evidence type="ECO:0000256" key="1">
    <source>
        <dbReference type="ARBA" id="ARBA00001933"/>
    </source>
</evidence>
<accession>A0A9X8UHR7</accession>
<dbReference type="EMBL" id="SLUK01000012">
    <property type="protein sequence ID" value="TCL41884.1"/>
    <property type="molecule type" value="Genomic_DNA"/>
</dbReference>
<evidence type="ECO:0000256" key="3">
    <source>
        <dbReference type="ARBA" id="ARBA00022898"/>
    </source>
</evidence>
<dbReference type="EC" id="4.4.1.13" evidence="2"/>
<evidence type="ECO:0000313" key="8">
    <source>
        <dbReference type="Proteomes" id="UP000294682"/>
    </source>
</evidence>
<feature type="domain" description="Aminotransferase class I/classII large" evidence="6">
    <location>
        <begin position="40"/>
        <end position="374"/>
    </location>
</feature>
<dbReference type="SUPFAM" id="SSF53383">
    <property type="entry name" value="PLP-dependent transferases"/>
    <property type="match status" value="1"/>
</dbReference>
<dbReference type="Pfam" id="PF00155">
    <property type="entry name" value="Aminotran_1_2"/>
    <property type="match status" value="1"/>
</dbReference>
<dbReference type="GO" id="GO:0047804">
    <property type="term" value="F:cysteine-S-conjugate beta-lyase activity"/>
    <property type="evidence" value="ECO:0007669"/>
    <property type="project" value="UniProtKB-EC"/>
</dbReference>
<dbReference type="InterPro" id="IPR004839">
    <property type="entry name" value="Aminotransferase_I/II_large"/>
</dbReference>
<dbReference type="AlphaFoldDB" id="A0A9X8UHR7"/>
<evidence type="ECO:0000256" key="4">
    <source>
        <dbReference type="ARBA" id="ARBA00023239"/>
    </source>
</evidence>
<keyword evidence="8" id="KW-1185">Reference proteome</keyword>
<comment type="similarity">
    <text evidence="5">Belongs to the class-II pyridoxal-phosphate-dependent aminotransferase family. MalY/PatB cystathionine beta-lyase subfamily.</text>
</comment>
<dbReference type="PANTHER" id="PTHR43525:SF1">
    <property type="entry name" value="PROTEIN MALY"/>
    <property type="match status" value="1"/>
</dbReference>
<dbReference type="Proteomes" id="UP000294682">
    <property type="component" value="Unassembled WGS sequence"/>
</dbReference>
<dbReference type="NCBIfam" id="TIGR04350">
    <property type="entry name" value="C_S_lyase_PatB"/>
    <property type="match status" value="1"/>
</dbReference>